<dbReference type="EMBL" id="NBTZ01000100">
    <property type="protein sequence ID" value="OTP71665.1"/>
    <property type="molecule type" value="Genomic_DNA"/>
</dbReference>
<organism evidence="1 2">
    <name type="scientific">Caballeronia sordidicola</name>
    <name type="common">Burkholderia sordidicola</name>
    <dbReference type="NCBI Taxonomy" id="196367"/>
    <lineage>
        <taxon>Bacteria</taxon>
        <taxon>Pseudomonadati</taxon>
        <taxon>Pseudomonadota</taxon>
        <taxon>Betaproteobacteria</taxon>
        <taxon>Burkholderiales</taxon>
        <taxon>Burkholderiaceae</taxon>
        <taxon>Caballeronia</taxon>
    </lineage>
</organism>
<dbReference type="Proteomes" id="UP000195221">
    <property type="component" value="Unassembled WGS sequence"/>
</dbReference>
<protein>
    <submittedName>
        <fullName evidence="1">Uncharacterized protein</fullName>
    </submittedName>
</protein>
<accession>A0A242MLP1</accession>
<reference evidence="1 2" key="1">
    <citation type="submission" date="2017-03" db="EMBL/GenBank/DDBJ databases">
        <title>Genome analysis of strain PAMC 26577.</title>
        <authorList>
            <person name="Oh H.-M."/>
            <person name="Yang J.-A."/>
        </authorList>
    </citation>
    <scope>NUCLEOTIDE SEQUENCE [LARGE SCALE GENOMIC DNA]</scope>
    <source>
        <strain evidence="1 2">PAMC 26577</strain>
    </source>
</reference>
<comment type="caution">
    <text evidence="1">The sequence shown here is derived from an EMBL/GenBank/DDBJ whole genome shotgun (WGS) entry which is preliminary data.</text>
</comment>
<evidence type="ECO:0000313" key="2">
    <source>
        <dbReference type="Proteomes" id="UP000195221"/>
    </source>
</evidence>
<gene>
    <name evidence="1" type="ORF">PAMC26577_22170</name>
</gene>
<name>A0A242MLP1_CABSO</name>
<sequence>MEFEHEQSRAAVDFALKMARELIGTKKSLVPSTPRHFNDVKDTNARMVSHRFG</sequence>
<evidence type="ECO:0000313" key="1">
    <source>
        <dbReference type="EMBL" id="OTP71665.1"/>
    </source>
</evidence>
<dbReference type="AlphaFoldDB" id="A0A242MLP1"/>
<proteinExistence type="predicted"/>